<evidence type="ECO:0000256" key="1">
    <source>
        <dbReference type="ARBA" id="ARBA00022737"/>
    </source>
</evidence>
<protein>
    <recommendedName>
        <fullName evidence="7">Interferon-induced protein with tetratricopeptide repeats 5</fullName>
    </recommendedName>
</protein>
<proteinExistence type="inferred from homology"/>
<feature type="non-terminal residue" evidence="5">
    <location>
        <position position="1"/>
    </location>
</feature>
<keyword evidence="2 4" id="KW-0802">TPR repeat</keyword>
<gene>
    <name evidence="5" type="ORF">L345_17936</name>
</gene>
<dbReference type="InterPro" id="IPR011990">
    <property type="entry name" value="TPR-like_helical_dom_sf"/>
</dbReference>
<dbReference type="GO" id="GO:0051607">
    <property type="term" value="P:defense response to virus"/>
    <property type="evidence" value="ECO:0007669"/>
    <property type="project" value="TreeGrafter"/>
</dbReference>
<reference evidence="5 6" key="1">
    <citation type="journal article" date="2013" name="Proc. Natl. Acad. Sci. U.S.A.">
        <title>The king cobra genome reveals dynamic gene evolution and adaptation in the snake venom system.</title>
        <authorList>
            <person name="Vonk F.J."/>
            <person name="Casewell N.R."/>
            <person name="Henkel C.V."/>
            <person name="Heimberg A.M."/>
            <person name="Jansen H.J."/>
            <person name="McCleary R.J."/>
            <person name="Kerkkamp H.M."/>
            <person name="Vos R.A."/>
            <person name="Guerreiro I."/>
            <person name="Calvete J.J."/>
            <person name="Wuster W."/>
            <person name="Woods A.E."/>
            <person name="Logan J.M."/>
            <person name="Harrison R.A."/>
            <person name="Castoe T.A."/>
            <person name="de Koning A.P."/>
            <person name="Pollock D.D."/>
            <person name="Yandell M."/>
            <person name="Calderon D."/>
            <person name="Renjifo C."/>
            <person name="Currier R.B."/>
            <person name="Salgado D."/>
            <person name="Pla D."/>
            <person name="Sanz L."/>
            <person name="Hyder A.S."/>
            <person name="Ribeiro J.M."/>
            <person name="Arntzen J.W."/>
            <person name="van den Thillart G.E."/>
            <person name="Boetzer M."/>
            <person name="Pirovano W."/>
            <person name="Dirks R.P."/>
            <person name="Spaink H.P."/>
            <person name="Duboule D."/>
            <person name="McGlinn E."/>
            <person name="Kini R.M."/>
            <person name="Richardson M.K."/>
        </authorList>
    </citation>
    <scope>NUCLEOTIDE SEQUENCE</scope>
    <source>
        <tissue evidence="5">Blood</tissue>
    </source>
</reference>
<accession>V8N3W4</accession>
<evidence type="ECO:0000256" key="4">
    <source>
        <dbReference type="PROSITE-ProRule" id="PRU00339"/>
    </source>
</evidence>
<comment type="similarity">
    <text evidence="3">Belongs to the IFIT family.</text>
</comment>
<evidence type="ECO:0000313" key="6">
    <source>
        <dbReference type="Proteomes" id="UP000018936"/>
    </source>
</evidence>
<dbReference type="Proteomes" id="UP000018936">
    <property type="component" value="Unassembled WGS sequence"/>
</dbReference>
<dbReference type="GO" id="GO:0005829">
    <property type="term" value="C:cytosol"/>
    <property type="evidence" value="ECO:0007669"/>
    <property type="project" value="TreeGrafter"/>
</dbReference>
<evidence type="ECO:0000256" key="2">
    <source>
        <dbReference type="ARBA" id="ARBA00022803"/>
    </source>
</evidence>
<sequence length="182" mass="21234">MKKGSRYDKCQAKDKMEELMRLFIFHFEKVVEHKPNFFYANLDLAKRYAEKGQLQKADETYQKLLTRNNLTPPEKQQLNFNYGHFQASHRHSPSEAIKHYLAALKIEFDSSERDKCKCILKRLVENKIRKGEADAEDFAILGFIHQLSGEMEQAGEAYQKALNIDPANEEYFSAILELKLSL</sequence>
<dbReference type="AlphaFoldDB" id="V8N3W4"/>
<evidence type="ECO:0000313" key="5">
    <source>
        <dbReference type="EMBL" id="ETE56353.1"/>
    </source>
</evidence>
<dbReference type="PANTHER" id="PTHR10271:SF0">
    <property type="entry name" value="INTERFERON-INDUCED PROTEIN WITH TETRATRICOPEPTIDE REPEATS 5"/>
    <property type="match status" value="1"/>
</dbReference>
<feature type="repeat" description="TPR" evidence="4">
    <location>
        <begin position="135"/>
        <end position="168"/>
    </location>
</feature>
<dbReference type="EMBL" id="AZIM01026423">
    <property type="protein sequence ID" value="ETE56353.1"/>
    <property type="molecule type" value="Genomic_DNA"/>
</dbReference>
<name>V8N3W4_OPHHA</name>
<evidence type="ECO:0000256" key="3">
    <source>
        <dbReference type="ARBA" id="ARBA00038336"/>
    </source>
</evidence>
<keyword evidence="1" id="KW-0677">Repeat</keyword>
<keyword evidence="6" id="KW-1185">Reference proteome</keyword>
<comment type="caution">
    <text evidence="5">The sequence shown here is derived from an EMBL/GenBank/DDBJ whole genome shotgun (WGS) entry which is preliminary data.</text>
</comment>
<dbReference type="Gene3D" id="1.25.40.10">
    <property type="entry name" value="Tetratricopeptide repeat domain"/>
    <property type="match status" value="1"/>
</dbReference>
<dbReference type="PANTHER" id="PTHR10271">
    <property type="entry name" value="INTERFERON-INDUCED PROTEIN WITH TETRATRICOPEPTIDE REPEATS"/>
    <property type="match status" value="1"/>
</dbReference>
<dbReference type="SUPFAM" id="SSF48452">
    <property type="entry name" value="TPR-like"/>
    <property type="match status" value="1"/>
</dbReference>
<dbReference type="OrthoDB" id="10043504at2759"/>
<organism evidence="5 6">
    <name type="scientific">Ophiophagus hannah</name>
    <name type="common">King cobra</name>
    <name type="synonym">Naja hannah</name>
    <dbReference type="NCBI Taxonomy" id="8665"/>
    <lineage>
        <taxon>Eukaryota</taxon>
        <taxon>Metazoa</taxon>
        <taxon>Chordata</taxon>
        <taxon>Craniata</taxon>
        <taxon>Vertebrata</taxon>
        <taxon>Euteleostomi</taxon>
        <taxon>Lepidosauria</taxon>
        <taxon>Squamata</taxon>
        <taxon>Bifurcata</taxon>
        <taxon>Unidentata</taxon>
        <taxon>Episquamata</taxon>
        <taxon>Toxicofera</taxon>
        <taxon>Serpentes</taxon>
        <taxon>Colubroidea</taxon>
        <taxon>Elapidae</taxon>
        <taxon>Elapinae</taxon>
        <taxon>Ophiophagus</taxon>
    </lineage>
</organism>
<dbReference type="Pfam" id="PF13181">
    <property type="entry name" value="TPR_8"/>
    <property type="match status" value="1"/>
</dbReference>
<dbReference type="InterPro" id="IPR019734">
    <property type="entry name" value="TPR_rpt"/>
</dbReference>
<evidence type="ECO:0008006" key="7">
    <source>
        <dbReference type="Google" id="ProtNLM"/>
    </source>
</evidence>
<dbReference type="PROSITE" id="PS50005">
    <property type="entry name" value="TPR"/>
    <property type="match status" value="1"/>
</dbReference>